<reference evidence="1 2" key="1">
    <citation type="submission" date="2019-06" db="EMBL/GenBank/DDBJ databases">
        <title>Erythrobacter insulae sp. nov., isolated from a tidal flat.</title>
        <authorList>
            <person name="Yoon J.-H."/>
        </authorList>
    </citation>
    <scope>NUCLEOTIDE SEQUENCE [LARGE SCALE GENOMIC DNA]</scope>
    <source>
        <strain evidence="1 2">JBTF-M21</strain>
    </source>
</reference>
<dbReference type="RefSeq" id="WP_142789199.1">
    <property type="nucleotide sequence ID" value="NZ_VHJK01000002.1"/>
</dbReference>
<gene>
    <name evidence="1" type="ORF">FGU71_12945</name>
</gene>
<evidence type="ECO:0000313" key="1">
    <source>
        <dbReference type="EMBL" id="TRD09909.1"/>
    </source>
</evidence>
<dbReference type="Proteomes" id="UP000316343">
    <property type="component" value="Unassembled WGS sequence"/>
</dbReference>
<dbReference type="EMBL" id="VHJK01000002">
    <property type="protein sequence ID" value="TRD09909.1"/>
    <property type="molecule type" value="Genomic_DNA"/>
</dbReference>
<sequence length="112" mass="12336">MFRLRQVAVSICQKLRHSRLAKVDLNSASTAAQDILVQAIKARADTNQTTTLRQLHKITTLSQRQALNAINKLSENQMVAIDHDINDELESTITLMGAKRSSGHAADRGTAE</sequence>
<accession>A0A547P6Z7</accession>
<keyword evidence="2" id="KW-1185">Reference proteome</keyword>
<evidence type="ECO:0008006" key="3">
    <source>
        <dbReference type="Google" id="ProtNLM"/>
    </source>
</evidence>
<evidence type="ECO:0000313" key="2">
    <source>
        <dbReference type="Proteomes" id="UP000316343"/>
    </source>
</evidence>
<proteinExistence type="predicted"/>
<name>A0A547P6Z7_9SPHN</name>
<protein>
    <recommendedName>
        <fullName evidence="3">MarR family transcriptional regulator</fullName>
    </recommendedName>
</protein>
<comment type="caution">
    <text evidence="1">The sequence shown here is derived from an EMBL/GenBank/DDBJ whole genome shotgun (WGS) entry which is preliminary data.</text>
</comment>
<organism evidence="1 2">
    <name type="scientific">Erythrobacter insulae</name>
    <dbReference type="NCBI Taxonomy" id="2584124"/>
    <lineage>
        <taxon>Bacteria</taxon>
        <taxon>Pseudomonadati</taxon>
        <taxon>Pseudomonadota</taxon>
        <taxon>Alphaproteobacteria</taxon>
        <taxon>Sphingomonadales</taxon>
        <taxon>Erythrobacteraceae</taxon>
        <taxon>Erythrobacter/Porphyrobacter group</taxon>
        <taxon>Erythrobacter</taxon>
    </lineage>
</organism>
<dbReference type="AlphaFoldDB" id="A0A547P6Z7"/>